<evidence type="ECO:0000259" key="4">
    <source>
        <dbReference type="PROSITE" id="PS50932"/>
    </source>
</evidence>
<dbReference type="CDD" id="cd01545">
    <property type="entry name" value="PBP1_SalR"/>
    <property type="match status" value="1"/>
</dbReference>
<evidence type="ECO:0000313" key="5">
    <source>
        <dbReference type="EMBL" id="TFE36861.1"/>
    </source>
</evidence>
<dbReference type="AlphaFoldDB" id="A0A4Y8MHF3"/>
<dbReference type="GO" id="GO:0003700">
    <property type="term" value="F:DNA-binding transcription factor activity"/>
    <property type="evidence" value="ECO:0007669"/>
    <property type="project" value="TreeGrafter"/>
</dbReference>
<dbReference type="InterPro" id="IPR046335">
    <property type="entry name" value="LacI/GalR-like_sensor"/>
</dbReference>
<dbReference type="GO" id="GO:0000976">
    <property type="term" value="F:transcription cis-regulatory region binding"/>
    <property type="evidence" value="ECO:0007669"/>
    <property type="project" value="TreeGrafter"/>
</dbReference>
<accession>A0A4Y8MHF3</accession>
<dbReference type="EMBL" id="SNVI01000008">
    <property type="protein sequence ID" value="TFE36861.1"/>
    <property type="molecule type" value="Genomic_DNA"/>
</dbReference>
<comment type="caution">
    <text evidence="5">The sequence shown here is derived from an EMBL/GenBank/DDBJ whole genome shotgun (WGS) entry which is preliminary data.</text>
</comment>
<name>A0A4Y8MHF3_9BURK</name>
<dbReference type="RefSeq" id="WP_134466782.1">
    <property type="nucleotide sequence ID" value="NZ_SNVI01000008.1"/>
</dbReference>
<dbReference type="SUPFAM" id="SSF53822">
    <property type="entry name" value="Periplasmic binding protein-like I"/>
    <property type="match status" value="1"/>
</dbReference>
<dbReference type="Pfam" id="PF13377">
    <property type="entry name" value="Peripla_BP_3"/>
    <property type="match status" value="1"/>
</dbReference>
<dbReference type="InterPro" id="IPR010982">
    <property type="entry name" value="Lambda_DNA-bd_dom_sf"/>
</dbReference>
<evidence type="ECO:0000256" key="2">
    <source>
        <dbReference type="ARBA" id="ARBA00023125"/>
    </source>
</evidence>
<sequence>MDILETRRGRRTLHPQRVTMKDVAEAANVSTMTVSNVIHNRAYVTAELRKLVQEKIKHLGYVPNRAAQELAGVSRPHVGLLYPAIINPFIAAVIAGSMRAASRLKVDVSVQLAQLDDPRALRTTMSRMKEAGVDGFLLPSPIAELAATAFRKKALDVPAVALAPGIPIAGMASVRSDERQAAYDIVSMLFDLGHRRIGHVAGPDSQGGSIARLQGYSDAMRAHGLAPDPHLVIKSPSFRFQDGLAAAETLMSSEPRVTAIFAANDTLAASVVATAQRRGISVPQDLSVVGYDDAPVAEQVWPGLTTIHQDAQVMTERAMEILEKGIKAWRKDRSIRLAEDVVVPYEVVRRASCAPAPVK</sequence>
<dbReference type="PROSITE" id="PS00356">
    <property type="entry name" value="HTH_LACI_1"/>
    <property type="match status" value="1"/>
</dbReference>
<keyword evidence="1" id="KW-0805">Transcription regulation</keyword>
<protein>
    <submittedName>
        <fullName evidence="5">LacI family transcriptional regulator</fullName>
    </submittedName>
</protein>
<gene>
    <name evidence="5" type="ORF">E2553_45320</name>
</gene>
<evidence type="ECO:0000256" key="3">
    <source>
        <dbReference type="ARBA" id="ARBA00023163"/>
    </source>
</evidence>
<dbReference type="PANTHER" id="PTHR30146:SF153">
    <property type="entry name" value="LACTOSE OPERON REPRESSOR"/>
    <property type="match status" value="1"/>
</dbReference>
<dbReference type="Proteomes" id="UP000297385">
    <property type="component" value="Unassembled WGS sequence"/>
</dbReference>
<evidence type="ECO:0000256" key="1">
    <source>
        <dbReference type="ARBA" id="ARBA00023015"/>
    </source>
</evidence>
<dbReference type="Pfam" id="PF00356">
    <property type="entry name" value="LacI"/>
    <property type="match status" value="1"/>
</dbReference>
<keyword evidence="2" id="KW-0238">DNA-binding</keyword>
<dbReference type="InterPro" id="IPR000843">
    <property type="entry name" value="HTH_LacI"/>
</dbReference>
<dbReference type="PROSITE" id="PS50932">
    <property type="entry name" value="HTH_LACI_2"/>
    <property type="match status" value="1"/>
</dbReference>
<dbReference type="Gene3D" id="1.10.260.40">
    <property type="entry name" value="lambda repressor-like DNA-binding domains"/>
    <property type="match status" value="1"/>
</dbReference>
<keyword evidence="3" id="KW-0804">Transcription</keyword>
<dbReference type="SMART" id="SM00354">
    <property type="entry name" value="HTH_LACI"/>
    <property type="match status" value="1"/>
</dbReference>
<dbReference type="InterPro" id="IPR028082">
    <property type="entry name" value="Peripla_BP_I"/>
</dbReference>
<dbReference type="Gene3D" id="3.40.50.2300">
    <property type="match status" value="2"/>
</dbReference>
<feature type="domain" description="HTH lacI-type" evidence="4">
    <location>
        <begin position="18"/>
        <end position="72"/>
    </location>
</feature>
<organism evidence="5 6">
    <name type="scientific">Paraburkholderia dipogonis</name>
    <dbReference type="NCBI Taxonomy" id="1211383"/>
    <lineage>
        <taxon>Bacteria</taxon>
        <taxon>Pseudomonadati</taxon>
        <taxon>Pseudomonadota</taxon>
        <taxon>Betaproteobacteria</taxon>
        <taxon>Burkholderiales</taxon>
        <taxon>Burkholderiaceae</taxon>
        <taxon>Paraburkholderia</taxon>
    </lineage>
</organism>
<dbReference type="PANTHER" id="PTHR30146">
    <property type="entry name" value="LACI-RELATED TRANSCRIPTIONAL REPRESSOR"/>
    <property type="match status" value="1"/>
</dbReference>
<evidence type="ECO:0000313" key="6">
    <source>
        <dbReference type="Proteomes" id="UP000297385"/>
    </source>
</evidence>
<dbReference type="CDD" id="cd01392">
    <property type="entry name" value="HTH_LacI"/>
    <property type="match status" value="1"/>
</dbReference>
<reference evidence="5 6" key="1">
    <citation type="submission" date="2019-03" db="EMBL/GenBank/DDBJ databases">
        <title>Complete Genome Sequence of Paraburkholderia dipogonis ICMP 19430T, a Nitrogen-fixing Symbiont of the South African Invasive Legume Dipogon lignosus in New Zealand.</title>
        <authorList>
            <person name="De Meyer S.E."/>
        </authorList>
    </citation>
    <scope>NUCLEOTIDE SEQUENCE [LARGE SCALE GENOMIC DNA]</scope>
    <source>
        <strain evidence="5 6">ICMP 19430</strain>
    </source>
</reference>
<proteinExistence type="predicted"/>
<dbReference type="SUPFAM" id="SSF47413">
    <property type="entry name" value="lambda repressor-like DNA-binding domains"/>
    <property type="match status" value="1"/>
</dbReference>